<accession>A0A7S2MCC0</accession>
<protein>
    <submittedName>
        <fullName evidence="1">Uncharacterized protein</fullName>
    </submittedName>
</protein>
<dbReference type="EMBL" id="HBGU01043303">
    <property type="protein sequence ID" value="CAD9475023.1"/>
    <property type="molecule type" value="Transcribed_RNA"/>
</dbReference>
<proteinExistence type="predicted"/>
<organism evidence="1">
    <name type="scientific">Haptolina brevifila</name>
    <dbReference type="NCBI Taxonomy" id="156173"/>
    <lineage>
        <taxon>Eukaryota</taxon>
        <taxon>Haptista</taxon>
        <taxon>Haptophyta</taxon>
        <taxon>Prymnesiophyceae</taxon>
        <taxon>Prymnesiales</taxon>
        <taxon>Prymnesiaceae</taxon>
        <taxon>Haptolina</taxon>
    </lineage>
</organism>
<sequence length="233" mass="25597">MSSPVACWSPAPRYFSHNVQCEMTSQRWGLPAMVSLEDLTVEPTAKATMAWIDELVIGRRLCPWASSSRHGPGFRLLMVSAVSDLQSVATYAAAELVTSNEERPTTLIVLNASAALDCTAFAKLCTDTARELAVNEPEIDLLGFHPSRVDTGPGCLRNAEDAAHYSVRAPFPTMQLLRRADLDAARCEYAMAHRSELPGALELLKGNKRNLREIGRKALHRALCRWQANALPP</sequence>
<dbReference type="AlphaFoldDB" id="A0A7S2MCC0"/>
<gene>
    <name evidence="1" type="ORF">CBRE1094_LOCUS23629</name>
</gene>
<dbReference type="Pfam" id="PF07209">
    <property type="entry name" value="DUF1415"/>
    <property type="match status" value="1"/>
</dbReference>
<reference evidence="1" key="1">
    <citation type="submission" date="2021-01" db="EMBL/GenBank/DDBJ databases">
        <authorList>
            <person name="Corre E."/>
            <person name="Pelletier E."/>
            <person name="Niang G."/>
            <person name="Scheremetjew M."/>
            <person name="Finn R."/>
            <person name="Kale V."/>
            <person name="Holt S."/>
            <person name="Cochrane G."/>
            <person name="Meng A."/>
            <person name="Brown T."/>
            <person name="Cohen L."/>
        </authorList>
    </citation>
    <scope>NUCLEOTIDE SEQUENCE</scope>
    <source>
        <strain evidence="1">UTEX LB 985</strain>
    </source>
</reference>
<dbReference type="InterPro" id="IPR009858">
    <property type="entry name" value="DUF1415"/>
</dbReference>
<name>A0A7S2MCC0_9EUKA</name>
<evidence type="ECO:0000313" key="1">
    <source>
        <dbReference type="EMBL" id="CAD9475023.1"/>
    </source>
</evidence>